<name>A0A7C4TJ86_UNCW3</name>
<dbReference type="AlphaFoldDB" id="A0A7C4TJ86"/>
<feature type="transmembrane region" description="Helical" evidence="1">
    <location>
        <begin position="96"/>
        <end position="120"/>
    </location>
</feature>
<evidence type="ECO:0000313" key="2">
    <source>
        <dbReference type="EMBL" id="HGV98249.1"/>
    </source>
</evidence>
<sequence>MKEEKIGVIKIQRMAEVPEPPSYKNFMLWVGPVMMTVALGLGTSEVILYPHLTSRFGVGWLGLMVLTLFLQTVWAQELARWTVVSGEHAVQGNARILTLPGAIIFISLFMFLAFMLPAWATSAASALREILNWPVDVRTGTVFWAYVTFIIVFLVAFLSKVARKYIEHIATWTTVFAWIILIIAALTAIRSEAIIRMFHSLFVWQIPKDMDWWVLGSTVAWVGAGPTLIWYTYWMRDAGWGMAGHVDSIPGWFGKSANPVNIGFIPEGDGENLFRLKTWIRRSHFVLWIGYFLGSLFTIFIFVGLSDSILRPAGLVPKGFDVVKHQAHFFTVPLGKIGYFLFLLMAWLLFFNTQLTTAEALVRQNADILWNISERLRRFYKNDIKNVYFLWWLIYLAISFILIGVQYFVKGANPFAYVTTAAMLSFIALLFSMFATFIGTIIFYRQDTIKGVKPNIIWTILLGVSSLLHTYIILRASGYFFNFWR</sequence>
<keyword evidence="1" id="KW-0472">Membrane</keyword>
<keyword evidence="1" id="KW-0812">Transmembrane</keyword>
<feature type="transmembrane region" description="Helical" evidence="1">
    <location>
        <begin position="415"/>
        <end position="444"/>
    </location>
</feature>
<reference evidence="2" key="1">
    <citation type="journal article" date="2020" name="mSystems">
        <title>Genome- and Community-Level Interaction Insights into Carbon Utilization and Element Cycling Functions of Hydrothermarchaeota in Hydrothermal Sediment.</title>
        <authorList>
            <person name="Zhou Z."/>
            <person name="Liu Y."/>
            <person name="Xu W."/>
            <person name="Pan J."/>
            <person name="Luo Z.H."/>
            <person name="Li M."/>
        </authorList>
    </citation>
    <scope>NUCLEOTIDE SEQUENCE [LARGE SCALE GENOMIC DNA]</scope>
    <source>
        <strain evidence="2">SpSt-774</strain>
    </source>
</reference>
<organism evidence="2">
    <name type="scientific">candidate division WOR-3 bacterium</name>
    <dbReference type="NCBI Taxonomy" id="2052148"/>
    <lineage>
        <taxon>Bacteria</taxon>
        <taxon>Bacteria division WOR-3</taxon>
    </lineage>
</organism>
<protein>
    <recommendedName>
        <fullName evidence="3">Divalent metal cation transporter</fullName>
    </recommendedName>
</protein>
<keyword evidence="1" id="KW-1133">Transmembrane helix</keyword>
<feature type="transmembrane region" description="Helical" evidence="1">
    <location>
        <begin position="26"/>
        <end position="50"/>
    </location>
</feature>
<proteinExistence type="predicted"/>
<feature type="transmembrane region" description="Helical" evidence="1">
    <location>
        <begin position="140"/>
        <end position="158"/>
    </location>
</feature>
<feature type="transmembrane region" description="Helical" evidence="1">
    <location>
        <begin position="170"/>
        <end position="189"/>
    </location>
</feature>
<feature type="transmembrane region" description="Helical" evidence="1">
    <location>
        <begin position="212"/>
        <end position="233"/>
    </location>
</feature>
<feature type="transmembrane region" description="Helical" evidence="1">
    <location>
        <begin position="456"/>
        <end position="474"/>
    </location>
</feature>
<dbReference type="EMBL" id="DTGZ01000154">
    <property type="protein sequence ID" value="HGV98249.1"/>
    <property type="molecule type" value="Genomic_DNA"/>
</dbReference>
<evidence type="ECO:0008006" key="3">
    <source>
        <dbReference type="Google" id="ProtNLM"/>
    </source>
</evidence>
<gene>
    <name evidence="2" type="ORF">ENV60_08140</name>
</gene>
<feature type="transmembrane region" description="Helical" evidence="1">
    <location>
        <begin position="285"/>
        <end position="306"/>
    </location>
</feature>
<dbReference type="NCBIfam" id="NF037982">
    <property type="entry name" value="Nramp_1"/>
    <property type="match status" value="1"/>
</dbReference>
<evidence type="ECO:0000256" key="1">
    <source>
        <dbReference type="SAM" id="Phobius"/>
    </source>
</evidence>
<comment type="caution">
    <text evidence="2">The sequence shown here is derived from an EMBL/GenBank/DDBJ whole genome shotgun (WGS) entry which is preliminary data.</text>
</comment>
<feature type="transmembrane region" description="Helical" evidence="1">
    <location>
        <begin position="387"/>
        <end position="409"/>
    </location>
</feature>
<feature type="transmembrane region" description="Helical" evidence="1">
    <location>
        <begin position="56"/>
        <end position="75"/>
    </location>
</feature>
<feature type="transmembrane region" description="Helical" evidence="1">
    <location>
        <begin position="326"/>
        <end position="351"/>
    </location>
</feature>
<accession>A0A7C4TJ86</accession>